<dbReference type="GO" id="GO:0006515">
    <property type="term" value="P:protein quality control for misfolded or incompletely synthesized proteins"/>
    <property type="evidence" value="ECO:0007669"/>
    <property type="project" value="UniProtKB-UniRule"/>
</dbReference>
<dbReference type="GO" id="GO:0005524">
    <property type="term" value="F:ATP binding"/>
    <property type="evidence" value="ECO:0007669"/>
    <property type="project" value="UniProtKB-UniRule"/>
</dbReference>
<dbReference type="PROSITE" id="PS51787">
    <property type="entry name" value="LON_N"/>
    <property type="match status" value="1"/>
</dbReference>
<dbReference type="PANTHER" id="PTHR10046">
    <property type="entry name" value="ATP DEPENDENT LON PROTEASE FAMILY MEMBER"/>
    <property type="match status" value="1"/>
</dbReference>
<dbReference type="SUPFAM" id="SSF54211">
    <property type="entry name" value="Ribosomal protein S5 domain 2-like"/>
    <property type="match status" value="1"/>
</dbReference>
<evidence type="ECO:0000256" key="3">
    <source>
        <dbReference type="ARBA" id="ARBA00022670"/>
    </source>
</evidence>
<dbReference type="Gene3D" id="1.20.5.5270">
    <property type="match status" value="1"/>
</dbReference>
<dbReference type="Gene3D" id="1.20.58.1480">
    <property type="match status" value="1"/>
</dbReference>
<dbReference type="OrthoDB" id="9803599at2"/>
<dbReference type="Proteomes" id="UP000307507">
    <property type="component" value="Unassembled WGS sequence"/>
</dbReference>
<evidence type="ECO:0000256" key="11">
    <source>
        <dbReference type="PIRNR" id="PIRNR001174"/>
    </source>
</evidence>
<dbReference type="Pfam" id="PF05362">
    <property type="entry name" value="Lon_C"/>
    <property type="match status" value="1"/>
</dbReference>
<dbReference type="InterPro" id="IPR046336">
    <property type="entry name" value="Lon_prtase_N_sf"/>
</dbReference>
<dbReference type="InterPro" id="IPR027065">
    <property type="entry name" value="Lon_Prtase"/>
</dbReference>
<dbReference type="NCBIfam" id="TIGR00763">
    <property type="entry name" value="lon"/>
    <property type="match status" value="1"/>
</dbReference>
<protein>
    <recommendedName>
        <fullName evidence="10 11">Lon protease</fullName>
        <ecNumber evidence="10 11">3.4.21.53</ecNumber>
    </recommendedName>
    <alternativeName>
        <fullName evidence="10">ATP-dependent protease La</fullName>
    </alternativeName>
</protein>
<dbReference type="InterPro" id="IPR014721">
    <property type="entry name" value="Ribsml_uS5_D2-typ_fold_subgr"/>
</dbReference>
<dbReference type="HAMAP" id="MF_01973">
    <property type="entry name" value="lon_bact"/>
    <property type="match status" value="1"/>
</dbReference>
<dbReference type="InterPro" id="IPR015947">
    <property type="entry name" value="PUA-like_sf"/>
</dbReference>
<keyword evidence="4 10" id="KW-0547">Nucleotide-binding</keyword>
<evidence type="ECO:0000256" key="15">
    <source>
        <dbReference type="RuleBase" id="RU000591"/>
    </source>
</evidence>
<evidence type="ECO:0000256" key="13">
    <source>
        <dbReference type="PIRSR" id="PIRSR001174-2"/>
    </source>
</evidence>
<evidence type="ECO:0000256" key="9">
    <source>
        <dbReference type="ARBA" id="ARBA00050665"/>
    </source>
</evidence>
<comment type="similarity">
    <text evidence="10 11 14 15">Belongs to the peptidase S16 family.</text>
</comment>
<dbReference type="InterPro" id="IPR054594">
    <property type="entry name" value="Lon_lid"/>
</dbReference>
<evidence type="ECO:0000256" key="14">
    <source>
        <dbReference type="PROSITE-ProRule" id="PRU01122"/>
    </source>
</evidence>
<evidence type="ECO:0000256" key="7">
    <source>
        <dbReference type="ARBA" id="ARBA00022840"/>
    </source>
</evidence>
<evidence type="ECO:0000256" key="1">
    <source>
        <dbReference type="ARBA" id="ARBA00004496"/>
    </source>
</evidence>
<dbReference type="Pfam" id="PF00004">
    <property type="entry name" value="AAA"/>
    <property type="match status" value="1"/>
</dbReference>
<evidence type="ECO:0000256" key="10">
    <source>
        <dbReference type="HAMAP-Rule" id="MF_01973"/>
    </source>
</evidence>
<keyword evidence="19" id="KW-1185">Reference proteome</keyword>
<dbReference type="SMART" id="SM00464">
    <property type="entry name" value="LON"/>
    <property type="match status" value="1"/>
</dbReference>
<comment type="catalytic activity">
    <reaction evidence="9 10 11 14">
        <text>Hydrolysis of proteins in presence of ATP.</text>
        <dbReference type="EC" id="3.4.21.53"/>
    </reaction>
</comment>
<dbReference type="Gene3D" id="3.40.50.300">
    <property type="entry name" value="P-loop containing nucleotide triphosphate hydrolases"/>
    <property type="match status" value="1"/>
</dbReference>
<dbReference type="InterPro" id="IPR027417">
    <property type="entry name" value="P-loop_NTPase"/>
</dbReference>
<feature type="active site" evidence="10 12">
    <location>
        <position position="756"/>
    </location>
</feature>
<dbReference type="GO" id="GO:0005737">
    <property type="term" value="C:cytoplasm"/>
    <property type="evidence" value="ECO:0007669"/>
    <property type="project" value="UniProtKB-SubCell"/>
</dbReference>
<evidence type="ECO:0000256" key="4">
    <source>
        <dbReference type="ARBA" id="ARBA00022741"/>
    </source>
</evidence>
<dbReference type="Gene3D" id="1.10.8.60">
    <property type="match status" value="1"/>
</dbReference>
<evidence type="ECO:0000256" key="8">
    <source>
        <dbReference type="ARBA" id="ARBA00023016"/>
    </source>
</evidence>
<comment type="subunit">
    <text evidence="10 11">Homohexamer. Organized in a ring with a central cavity.</text>
</comment>
<dbReference type="GO" id="GO:0004252">
    <property type="term" value="F:serine-type endopeptidase activity"/>
    <property type="evidence" value="ECO:0007669"/>
    <property type="project" value="UniProtKB-UniRule"/>
</dbReference>
<proteinExistence type="evidence at transcript level"/>
<comment type="function">
    <text evidence="10">ATP-dependent serine protease that mediates the selective degradation of mutant and abnormal proteins as well as certain short-lived regulatory proteins. Required for cellular homeostasis and for survival from DNA damage and developmental changes induced by stress. Degrades polypeptides processively to yield small peptide fragments that are 5 to 10 amino acids long. Binds to DNA in a double-stranded, site-specific manner.</text>
</comment>
<evidence type="ECO:0000259" key="17">
    <source>
        <dbReference type="PROSITE" id="PS51787"/>
    </source>
</evidence>
<gene>
    <name evidence="10 18" type="primary">lon</name>
    <name evidence="18" type="ORF">E6C50_00060</name>
</gene>
<dbReference type="RefSeq" id="WP_136401168.1">
    <property type="nucleotide sequence ID" value="NZ_SSNZ01000001.1"/>
</dbReference>
<keyword evidence="5 10" id="KW-0378">Hydrolase</keyword>
<reference evidence="18 19" key="1">
    <citation type="submission" date="2019-04" db="EMBL/GenBank/DDBJ databases">
        <title>Flavobacterium sp. nov. isolated from construction timber.</title>
        <authorList>
            <person name="Lin S.-Y."/>
            <person name="Chang C.-T."/>
            <person name="Young C.-C."/>
        </authorList>
    </citation>
    <scope>NUCLEOTIDE SEQUENCE [LARGE SCALE GENOMIC DNA]</scope>
    <source>
        <strain evidence="18 19">CC-CTC003</strain>
    </source>
</reference>
<keyword evidence="7 10" id="KW-0067">ATP-binding</keyword>
<evidence type="ECO:0000313" key="19">
    <source>
        <dbReference type="Proteomes" id="UP000307507"/>
    </source>
</evidence>
<dbReference type="InterPro" id="IPR003111">
    <property type="entry name" value="Lon_prtase_N"/>
</dbReference>
<organism evidence="18 19">
    <name type="scientific">Flavobacterium supellecticarium</name>
    <dbReference type="NCBI Taxonomy" id="2565924"/>
    <lineage>
        <taxon>Bacteria</taxon>
        <taxon>Pseudomonadati</taxon>
        <taxon>Bacteroidota</taxon>
        <taxon>Flavobacteriia</taxon>
        <taxon>Flavobacteriales</taxon>
        <taxon>Flavobacteriaceae</taxon>
        <taxon>Flavobacterium</taxon>
    </lineage>
</organism>
<name>A0A4S4A319_9FLAO</name>
<dbReference type="GO" id="GO:0004176">
    <property type="term" value="F:ATP-dependent peptidase activity"/>
    <property type="evidence" value="ECO:0007669"/>
    <property type="project" value="UniProtKB-UniRule"/>
</dbReference>
<keyword evidence="2 10" id="KW-0963">Cytoplasm</keyword>
<dbReference type="InterPro" id="IPR003959">
    <property type="entry name" value="ATPase_AAA_core"/>
</dbReference>
<comment type="caution">
    <text evidence="18">The sequence shown here is derived from an EMBL/GenBank/DDBJ whole genome shotgun (WGS) entry which is preliminary data.</text>
</comment>
<dbReference type="EMBL" id="SSNZ01000001">
    <property type="protein sequence ID" value="THF52643.1"/>
    <property type="molecule type" value="Genomic_DNA"/>
</dbReference>
<evidence type="ECO:0000256" key="5">
    <source>
        <dbReference type="ARBA" id="ARBA00022801"/>
    </source>
</evidence>
<dbReference type="InterPro" id="IPR020568">
    <property type="entry name" value="Ribosomal_Su5_D2-typ_SF"/>
</dbReference>
<dbReference type="InterPro" id="IPR008268">
    <property type="entry name" value="Peptidase_S16_AS"/>
</dbReference>
<dbReference type="Gene3D" id="2.30.130.40">
    <property type="entry name" value="LON domain-like"/>
    <property type="match status" value="1"/>
</dbReference>
<dbReference type="PIRSF" id="PIRSF001174">
    <property type="entry name" value="Lon_proteas"/>
    <property type="match status" value="1"/>
</dbReference>
<keyword evidence="6 10" id="KW-0720">Serine protease</keyword>
<dbReference type="PRINTS" id="PR00830">
    <property type="entry name" value="ENDOLAPTASE"/>
</dbReference>
<dbReference type="CDD" id="cd19500">
    <property type="entry name" value="RecA-like_Lon"/>
    <property type="match status" value="1"/>
</dbReference>
<comment type="subcellular location">
    <subcellularLocation>
        <location evidence="1 10 11">Cytoplasm</location>
    </subcellularLocation>
</comment>
<feature type="active site" evidence="10 12">
    <location>
        <position position="713"/>
    </location>
</feature>
<dbReference type="Pfam" id="PF02190">
    <property type="entry name" value="LON_substr_bdg"/>
    <property type="match status" value="1"/>
</dbReference>
<dbReference type="Gene3D" id="3.30.230.10">
    <property type="match status" value="1"/>
</dbReference>
<sequence>MSNQKILTLDNLSLHEIDTDAELIPLMTPEDEEEMNNEVLPDDLAILPLRNTVLFPGVVIPITAGRDKSIKLINDANAAGKIIGVVAQKDENVEEPTAADINTIGTVARILRVLKMPDGNTTVILQGKKRFEIDEITTEEPYLKATVKEVPEKRPSDKDKEFNAIIDSIKELAIQIIKESPNIPTEATFAIKNIESKSFLINFVSSNMNLMVHEKQGLLAINDLTDRALETLRYMNLELQKLELKNDIQSKVRFDLDQQQREYFLQQQMKTIQEELGGVSYEEEIEEMRQKAKTKKWDDKVKAHFEKELAKMQRMNPQVAEFSIQRNYLELFLELPWNNFSKDKFDLKHAEKVLDRDHFGLEDVKKRIIEHLAVLKLRNDMKSPILCLYGPPGVGKTSIGKSVAEALGREYVRISLGGLRDEAEIRGHRKTYIGAMPGRIIQSLKKAGTSNPVFVLDEIDKLSSSHNGDPSSALLEVLDPEQNSDFYDNFLEMGYDLSKVMFIATSNNMSTIQPALRDRMEVINMTGYTIEEKIEIAKQHLVPKQLKEHGLTTKDLSIGKKQIEKIVVGYTRESGVRGLEKQIAAMVRNAAKSIAMEEEYNVKVTDEDIIKVLGAPKMERDKYENNETAGVVTGLAWTSVGGDILFIESIISKGKGNMTMTGNLGTVMKESATIALEYIKSNAEQLGINPEVIANYNVHIHVPEGATPKDGPSAGVAMLTSLVSSFTQRRVKKSLAMTGEITLRGKVLPVGGIKEKILAAKRANIKEIILCYENKRDIDEIKPEYLDGLTFHYVKEMSEVLEIAITDQKAKHAKKLIAE</sequence>
<dbReference type="InterPro" id="IPR027543">
    <property type="entry name" value="Lon_bac"/>
</dbReference>
<dbReference type="SUPFAM" id="SSF88697">
    <property type="entry name" value="PUA domain-like"/>
    <property type="match status" value="1"/>
</dbReference>
<keyword evidence="3 10" id="KW-0645">Protease</keyword>
<dbReference type="SMART" id="SM00382">
    <property type="entry name" value="AAA"/>
    <property type="match status" value="1"/>
</dbReference>
<feature type="binding site" evidence="10 13">
    <location>
        <begin position="390"/>
        <end position="397"/>
    </location>
    <ligand>
        <name>ATP</name>
        <dbReference type="ChEBI" id="CHEBI:30616"/>
    </ligand>
</feature>
<evidence type="ECO:0000256" key="2">
    <source>
        <dbReference type="ARBA" id="ARBA00022490"/>
    </source>
</evidence>
<evidence type="ECO:0000313" key="18">
    <source>
        <dbReference type="EMBL" id="THF52643.1"/>
    </source>
</evidence>
<dbReference type="FunFam" id="3.40.50.300:FF:000021">
    <property type="entry name" value="Lon protease homolog"/>
    <property type="match status" value="1"/>
</dbReference>
<dbReference type="Pfam" id="PF22667">
    <property type="entry name" value="Lon_lid"/>
    <property type="match status" value="1"/>
</dbReference>
<evidence type="ECO:0000256" key="12">
    <source>
        <dbReference type="PIRSR" id="PIRSR001174-1"/>
    </source>
</evidence>
<dbReference type="AlphaFoldDB" id="A0A4S4A319"/>
<feature type="domain" description="Lon N-terminal" evidence="17">
    <location>
        <begin position="44"/>
        <end position="239"/>
    </location>
</feature>
<dbReference type="PROSITE" id="PS51786">
    <property type="entry name" value="LON_PROTEOLYTIC"/>
    <property type="match status" value="1"/>
</dbReference>
<keyword evidence="8 10" id="KW-0346">Stress response</keyword>
<feature type="domain" description="Lon proteolytic" evidence="16">
    <location>
        <begin position="626"/>
        <end position="807"/>
    </location>
</feature>
<evidence type="ECO:0000259" key="16">
    <source>
        <dbReference type="PROSITE" id="PS51786"/>
    </source>
</evidence>
<dbReference type="GO" id="GO:0016887">
    <property type="term" value="F:ATP hydrolysis activity"/>
    <property type="evidence" value="ECO:0007669"/>
    <property type="project" value="UniProtKB-UniRule"/>
</dbReference>
<accession>A0A4S4A319</accession>
<comment type="induction">
    <text evidence="10">By heat shock.</text>
</comment>
<dbReference type="InterPro" id="IPR003593">
    <property type="entry name" value="AAA+_ATPase"/>
</dbReference>
<dbReference type="PROSITE" id="PS01046">
    <property type="entry name" value="LON_SER"/>
    <property type="match status" value="1"/>
</dbReference>
<dbReference type="GO" id="GO:0043565">
    <property type="term" value="F:sequence-specific DNA binding"/>
    <property type="evidence" value="ECO:0007669"/>
    <property type="project" value="UniProtKB-UniRule"/>
</dbReference>
<dbReference type="InterPro" id="IPR004815">
    <property type="entry name" value="Lon_bac/euk-typ"/>
</dbReference>
<dbReference type="InterPro" id="IPR008269">
    <property type="entry name" value="Lon_proteolytic"/>
</dbReference>
<evidence type="ECO:0000256" key="6">
    <source>
        <dbReference type="ARBA" id="ARBA00022825"/>
    </source>
</evidence>
<dbReference type="SUPFAM" id="SSF52540">
    <property type="entry name" value="P-loop containing nucleoside triphosphate hydrolases"/>
    <property type="match status" value="1"/>
</dbReference>
<dbReference type="EC" id="3.4.21.53" evidence="10 11"/>
<dbReference type="GO" id="GO:0034605">
    <property type="term" value="P:cellular response to heat"/>
    <property type="evidence" value="ECO:0007669"/>
    <property type="project" value="UniProtKB-UniRule"/>
</dbReference>